<reference evidence="2" key="1">
    <citation type="submission" date="2016-03" db="EMBL/GenBank/DDBJ databases">
        <authorList>
            <person name="Heylen K."/>
            <person name="De Vos P."/>
            <person name="Vekeman B."/>
        </authorList>
    </citation>
    <scope>NUCLEOTIDE SEQUENCE [LARGE SCALE GENOMIC DNA]</scope>
    <source>
        <strain evidence="2">R-45383</strain>
    </source>
</reference>
<comment type="caution">
    <text evidence="1">The sequence shown here is derived from an EMBL/GenBank/DDBJ whole genome shotgun (WGS) entry which is preliminary data.</text>
</comment>
<dbReference type="STRING" id="702114.A1355_14325"/>
<organism evidence="1 2">
    <name type="scientific">Methylomonas koyamae</name>
    <dbReference type="NCBI Taxonomy" id="702114"/>
    <lineage>
        <taxon>Bacteria</taxon>
        <taxon>Pseudomonadati</taxon>
        <taxon>Pseudomonadota</taxon>
        <taxon>Gammaproteobacteria</taxon>
        <taxon>Methylococcales</taxon>
        <taxon>Methylococcaceae</taxon>
        <taxon>Methylomonas</taxon>
    </lineage>
</organism>
<dbReference type="AlphaFoldDB" id="A0A177N3L2"/>
<dbReference type="EMBL" id="LUUK01000219">
    <property type="protein sequence ID" value="OAI12587.1"/>
    <property type="molecule type" value="Genomic_DNA"/>
</dbReference>
<keyword evidence="2" id="KW-1185">Reference proteome</keyword>
<gene>
    <name evidence="1" type="ORF">A1355_14325</name>
</gene>
<accession>A0A177N3L2</accession>
<evidence type="ECO:0000313" key="1">
    <source>
        <dbReference type="EMBL" id="OAI12587.1"/>
    </source>
</evidence>
<evidence type="ECO:0000313" key="2">
    <source>
        <dbReference type="Proteomes" id="UP000077628"/>
    </source>
</evidence>
<dbReference type="Proteomes" id="UP000077628">
    <property type="component" value="Unassembled WGS sequence"/>
</dbReference>
<proteinExistence type="predicted"/>
<name>A0A177N3L2_9GAMM</name>
<sequence>METVYNQRSRDLTRQFALRYLENAFPTLTRLSVPNAFYRLNIYWELGTSDDRQLKTLSLFHLPEKAGTKNSP</sequence>
<protein>
    <submittedName>
        <fullName evidence="1">Uncharacterized protein</fullName>
    </submittedName>
</protein>